<reference evidence="2 3" key="1">
    <citation type="submission" date="2023-03" db="EMBL/GenBank/DDBJ databases">
        <title>Genome sequence of Microbacterium sp. KACC 23027.</title>
        <authorList>
            <person name="Kim S."/>
            <person name="Heo J."/>
            <person name="Kwon S.-W."/>
        </authorList>
    </citation>
    <scope>NUCLEOTIDE SEQUENCE [LARGE SCALE GENOMIC DNA]</scope>
    <source>
        <strain evidence="2 3">KACC 23027</strain>
    </source>
</reference>
<dbReference type="Gene3D" id="3.40.50.1820">
    <property type="entry name" value="alpha/beta hydrolase"/>
    <property type="match status" value="1"/>
</dbReference>
<dbReference type="InterPro" id="IPR029058">
    <property type="entry name" value="AB_hydrolase_fold"/>
</dbReference>
<organism evidence="2 3">
    <name type="scientific">Microbacterium horticulturae</name>
    <dbReference type="NCBI Taxonomy" id="3028316"/>
    <lineage>
        <taxon>Bacteria</taxon>
        <taxon>Bacillati</taxon>
        <taxon>Actinomycetota</taxon>
        <taxon>Actinomycetes</taxon>
        <taxon>Micrococcales</taxon>
        <taxon>Microbacteriaceae</taxon>
        <taxon>Microbacterium</taxon>
    </lineage>
</organism>
<accession>A0ABY8BXC1</accession>
<protein>
    <recommendedName>
        <fullName evidence="4">Alpha/beta hydrolase</fullName>
    </recommendedName>
</protein>
<sequence>MSDDIDIRDGGVVAVDTQTLHAAAARCRVLSTRVSDVRDTLGEAGRRMDALGAAGGPVRTTAYEIAQSAWIADEQLDDLDAIATDLQAAAETYEVIELRARAGMRAGPGQVAGAAAMLLAFGAQHPEAVHAADKASAVRDREVGAELTDSDNLGIPTAAAMATVVSPLAALALMGVAGALPEAAQGAQALIRLLHAGTIAPGSRLVPGGAAARVRRTAASSGVTAPDDLAGALGRIPQDDARVRIETYVMPDGTDRYAVYLAGTRDFSPLGDGSDPWDMASNLQMYFGQDSAAYEAVRAAMDDAGVPAGARVYLFGHSQGGLIADWLTVQGGYEVPLLVTAGSPTEAAVGDETLSVQLRHTDDLVQSLAGGGSDARVGGEGSMVVERAGTPGAQLGDLTDAAHHLTAYVATAKMVDAAADPRATRMRSVLGELRGATSVTAVEYDATRVTPPAPSKSQGARRAAPAPRPQPGPVPAPSPGPAARG</sequence>
<evidence type="ECO:0000313" key="2">
    <source>
        <dbReference type="EMBL" id="WEG08846.1"/>
    </source>
</evidence>
<keyword evidence="3" id="KW-1185">Reference proteome</keyword>
<proteinExistence type="predicted"/>
<dbReference type="SUPFAM" id="SSF53474">
    <property type="entry name" value="alpha/beta-Hydrolases"/>
    <property type="match status" value="1"/>
</dbReference>
<evidence type="ECO:0000313" key="3">
    <source>
        <dbReference type="Proteomes" id="UP001214553"/>
    </source>
</evidence>
<evidence type="ECO:0008006" key="4">
    <source>
        <dbReference type="Google" id="ProtNLM"/>
    </source>
</evidence>
<evidence type="ECO:0000256" key="1">
    <source>
        <dbReference type="SAM" id="MobiDB-lite"/>
    </source>
</evidence>
<dbReference type="Proteomes" id="UP001214553">
    <property type="component" value="Chromosome"/>
</dbReference>
<dbReference type="RefSeq" id="WP_275278173.1">
    <property type="nucleotide sequence ID" value="NZ_CP119108.1"/>
</dbReference>
<name>A0ABY8BXC1_9MICO</name>
<dbReference type="EMBL" id="CP119108">
    <property type="protein sequence ID" value="WEG08846.1"/>
    <property type="molecule type" value="Genomic_DNA"/>
</dbReference>
<gene>
    <name evidence="2" type="ORF">PU630_16640</name>
</gene>
<feature type="region of interest" description="Disordered" evidence="1">
    <location>
        <begin position="444"/>
        <end position="485"/>
    </location>
</feature>
<feature type="compositionally biased region" description="Pro residues" evidence="1">
    <location>
        <begin position="466"/>
        <end position="485"/>
    </location>
</feature>